<keyword evidence="6" id="KW-1185">Reference proteome</keyword>
<dbReference type="PROSITE" id="PS51118">
    <property type="entry name" value="HTH_HXLR"/>
    <property type="match status" value="1"/>
</dbReference>
<evidence type="ECO:0000313" key="5">
    <source>
        <dbReference type="EMBL" id="NBC34979.1"/>
    </source>
</evidence>
<evidence type="ECO:0000256" key="2">
    <source>
        <dbReference type="ARBA" id="ARBA00023125"/>
    </source>
</evidence>
<gene>
    <name evidence="5" type="ORF">GTZ99_00225</name>
</gene>
<dbReference type="EMBL" id="JAAAPO010000001">
    <property type="protein sequence ID" value="NBC34979.1"/>
    <property type="molecule type" value="Genomic_DNA"/>
</dbReference>
<evidence type="ECO:0000259" key="4">
    <source>
        <dbReference type="PROSITE" id="PS51118"/>
    </source>
</evidence>
<dbReference type="SUPFAM" id="SSF46785">
    <property type="entry name" value="Winged helix' DNA-binding domain"/>
    <property type="match status" value="1"/>
</dbReference>
<dbReference type="InterPro" id="IPR036388">
    <property type="entry name" value="WH-like_DNA-bd_sf"/>
</dbReference>
<keyword evidence="3" id="KW-0804">Transcription</keyword>
<name>A0ABW9X8X6_9SPHN</name>
<dbReference type="PANTHER" id="PTHR33204">
    <property type="entry name" value="TRANSCRIPTIONAL REGULATOR, MARR FAMILY"/>
    <property type="match status" value="1"/>
</dbReference>
<accession>A0ABW9X8X6</accession>
<dbReference type="PANTHER" id="PTHR33204:SF39">
    <property type="entry name" value="TRANSCRIPTIONAL REGULATORY PROTEIN"/>
    <property type="match status" value="1"/>
</dbReference>
<sequence>MMIDPQAFPAALREGLMALAADMATHGTRRDDPAREVMGMLGDRWTSLILQVLMIGTWRHADLKRALSRLSAEQAISQRMLTLKLRALERDGFVARHVTGDVPPRVSYALTDLGLALAQQGRAMIDWLNAHSAVILAARAGFDANSD</sequence>
<reference evidence="6" key="1">
    <citation type="submission" date="2020-01" db="EMBL/GenBank/DDBJ databases">
        <title>Sphingomonas sp. strain CSW-10.</title>
        <authorList>
            <person name="Chen W.-M."/>
        </authorList>
    </citation>
    <scope>NUCLEOTIDE SEQUENCE [LARGE SCALE GENOMIC DNA]</scope>
    <source>
        <strain evidence="6">FSY-8</strain>
    </source>
</reference>
<comment type="caution">
    <text evidence="5">The sequence shown here is derived from an EMBL/GenBank/DDBJ whole genome shotgun (WGS) entry which is preliminary data.</text>
</comment>
<dbReference type="InterPro" id="IPR002577">
    <property type="entry name" value="HTH_HxlR"/>
</dbReference>
<evidence type="ECO:0000256" key="1">
    <source>
        <dbReference type="ARBA" id="ARBA00023015"/>
    </source>
</evidence>
<evidence type="ECO:0000256" key="3">
    <source>
        <dbReference type="ARBA" id="ARBA00023163"/>
    </source>
</evidence>
<proteinExistence type="predicted"/>
<feature type="domain" description="HTH hxlR-type" evidence="4">
    <location>
        <begin position="32"/>
        <end position="136"/>
    </location>
</feature>
<dbReference type="InterPro" id="IPR036390">
    <property type="entry name" value="WH_DNA-bd_sf"/>
</dbReference>
<protein>
    <submittedName>
        <fullName evidence="5">Transcriptional regulator</fullName>
    </submittedName>
</protein>
<evidence type="ECO:0000313" key="6">
    <source>
        <dbReference type="Proteomes" id="UP000753724"/>
    </source>
</evidence>
<dbReference type="Proteomes" id="UP000753724">
    <property type="component" value="Unassembled WGS sequence"/>
</dbReference>
<keyword evidence="2" id="KW-0238">DNA-binding</keyword>
<dbReference type="Gene3D" id="1.10.10.10">
    <property type="entry name" value="Winged helix-like DNA-binding domain superfamily/Winged helix DNA-binding domain"/>
    <property type="match status" value="1"/>
</dbReference>
<organism evidence="5 6">
    <name type="scientific">Novosphingobium ovatum</name>
    <dbReference type="NCBI Taxonomy" id="1908523"/>
    <lineage>
        <taxon>Bacteria</taxon>
        <taxon>Pseudomonadati</taxon>
        <taxon>Pseudomonadota</taxon>
        <taxon>Alphaproteobacteria</taxon>
        <taxon>Sphingomonadales</taxon>
        <taxon>Sphingomonadaceae</taxon>
        <taxon>Novosphingobium</taxon>
    </lineage>
</organism>
<keyword evidence="1" id="KW-0805">Transcription regulation</keyword>
<dbReference type="Pfam" id="PF01638">
    <property type="entry name" value="HxlR"/>
    <property type="match status" value="1"/>
</dbReference>